<gene>
    <name evidence="1" type="ORF">RYS15_05275</name>
</gene>
<dbReference type="RefSeq" id="WP_227173131.1">
    <property type="nucleotide sequence ID" value="NZ_JAWIIJ010000003.1"/>
</dbReference>
<evidence type="ECO:0000313" key="1">
    <source>
        <dbReference type="EMBL" id="MDV2078082.1"/>
    </source>
</evidence>
<reference evidence="1 2" key="1">
    <citation type="submission" date="2023-10" db="EMBL/GenBank/DDBJ databases">
        <title>Characteristics and mechanism of a salt-tolerant marine origin heterotrophic nitrifying- aerobic denitrifying bacteria Marinobacter xestospongiae HN1.</title>
        <authorList>
            <person name="Qi R."/>
        </authorList>
    </citation>
    <scope>NUCLEOTIDE SEQUENCE [LARGE SCALE GENOMIC DNA]</scope>
    <source>
        <strain evidence="1 2">HN1</strain>
    </source>
</reference>
<protein>
    <submittedName>
        <fullName evidence="1">DUF2164 domain-containing protein</fullName>
    </submittedName>
</protein>
<dbReference type="InterPro" id="IPR018680">
    <property type="entry name" value="DUF2164"/>
</dbReference>
<dbReference type="Pfam" id="PF09932">
    <property type="entry name" value="DUF2164"/>
    <property type="match status" value="1"/>
</dbReference>
<dbReference type="EMBL" id="JAWIIJ010000003">
    <property type="protein sequence ID" value="MDV2078082.1"/>
    <property type="molecule type" value="Genomic_DNA"/>
</dbReference>
<organism evidence="1 2">
    <name type="scientific">Marinobacter xestospongiae</name>
    <dbReference type="NCBI Taxonomy" id="994319"/>
    <lineage>
        <taxon>Bacteria</taxon>
        <taxon>Pseudomonadati</taxon>
        <taxon>Pseudomonadota</taxon>
        <taxon>Gammaproteobacteria</taxon>
        <taxon>Pseudomonadales</taxon>
        <taxon>Marinobacteraceae</taxon>
        <taxon>Marinobacter</taxon>
    </lineage>
</organism>
<comment type="caution">
    <text evidence="1">The sequence shown here is derived from an EMBL/GenBank/DDBJ whole genome shotgun (WGS) entry which is preliminary data.</text>
</comment>
<keyword evidence="2" id="KW-1185">Reference proteome</keyword>
<accession>A0ABU3VUZ0</accession>
<name>A0ABU3VUZ0_9GAMM</name>
<sequence>MTEIRFSAEQKADLVQRLQAYFDIELDQELKQFDAEFLLDFIARELGVHYYNQGLFDAQAALSNRLDSLTEAIDELEKPLPSRR</sequence>
<evidence type="ECO:0000313" key="2">
    <source>
        <dbReference type="Proteomes" id="UP001269819"/>
    </source>
</evidence>
<dbReference type="Proteomes" id="UP001269819">
    <property type="component" value="Unassembled WGS sequence"/>
</dbReference>
<proteinExistence type="predicted"/>